<dbReference type="Gene3D" id="1.20.1050.10">
    <property type="match status" value="1"/>
</dbReference>
<dbReference type="Gene3D" id="3.40.30.10">
    <property type="entry name" value="Glutaredoxin"/>
    <property type="match status" value="1"/>
</dbReference>
<evidence type="ECO:0000259" key="1">
    <source>
        <dbReference type="PROSITE" id="PS50404"/>
    </source>
</evidence>
<gene>
    <name evidence="3" type="ORF">FCC1311_064782</name>
</gene>
<comment type="caution">
    <text evidence="3">The sequence shown here is derived from an EMBL/GenBank/DDBJ whole genome shotgun (WGS) entry which is preliminary data.</text>
</comment>
<dbReference type="PANTHER" id="PTHR11571:SF150">
    <property type="entry name" value="GLUTATHIONE S-TRANSFERASE"/>
    <property type="match status" value="1"/>
</dbReference>
<sequence length="224" mass="24976">MTHIKLTYFDMGGTAEKVRLAFILNGVDFEDERLKNDEWAELKPKVKFGQLPILQLDDGPVYAQSDALLRLAATMGKAKLMPEDPMEQLKVNEAMGLTDDIFRSVTPSFFMGFAPERFGFAEGFHTTDEGKAKVKAMRETWLAEEAPKLMAMVSALLEANGPSGFLASKDGPTIADCHMVSLLRMMQSGNVDHFPASCFDKYEAVGAYMKRFLAIPEVAKWYSK</sequence>
<dbReference type="Pfam" id="PF13409">
    <property type="entry name" value="GST_N_2"/>
    <property type="match status" value="1"/>
</dbReference>
<organism evidence="3 4">
    <name type="scientific">Hondaea fermentalgiana</name>
    <dbReference type="NCBI Taxonomy" id="2315210"/>
    <lineage>
        <taxon>Eukaryota</taxon>
        <taxon>Sar</taxon>
        <taxon>Stramenopiles</taxon>
        <taxon>Bigyra</taxon>
        <taxon>Labyrinthulomycetes</taxon>
        <taxon>Thraustochytrida</taxon>
        <taxon>Thraustochytriidae</taxon>
        <taxon>Hondaea</taxon>
    </lineage>
</organism>
<dbReference type="InParanoid" id="A0A2R5GIW9"/>
<keyword evidence="3" id="KW-0808">Transferase</keyword>
<dbReference type="SUPFAM" id="SSF47616">
    <property type="entry name" value="GST C-terminal domain-like"/>
    <property type="match status" value="1"/>
</dbReference>
<dbReference type="EMBL" id="BEYU01000074">
    <property type="protein sequence ID" value="GBG30259.1"/>
    <property type="molecule type" value="Genomic_DNA"/>
</dbReference>
<feature type="domain" description="GST N-terminal" evidence="1">
    <location>
        <begin position="2"/>
        <end position="80"/>
    </location>
</feature>
<feature type="domain" description="GST C-terminal" evidence="2">
    <location>
        <begin position="84"/>
        <end position="224"/>
    </location>
</feature>
<dbReference type="Proteomes" id="UP000241890">
    <property type="component" value="Unassembled WGS sequence"/>
</dbReference>
<name>A0A2R5GIW9_9STRA</name>
<evidence type="ECO:0000259" key="2">
    <source>
        <dbReference type="PROSITE" id="PS50405"/>
    </source>
</evidence>
<dbReference type="PROSITE" id="PS50405">
    <property type="entry name" value="GST_CTER"/>
    <property type="match status" value="1"/>
</dbReference>
<dbReference type="SFLD" id="SFLDS00019">
    <property type="entry name" value="Glutathione_Transferase_(cytos"/>
    <property type="match status" value="1"/>
</dbReference>
<dbReference type="SUPFAM" id="SSF52833">
    <property type="entry name" value="Thioredoxin-like"/>
    <property type="match status" value="1"/>
</dbReference>
<dbReference type="InterPro" id="IPR040079">
    <property type="entry name" value="Glutathione_S-Trfase"/>
</dbReference>
<dbReference type="PROSITE" id="PS50404">
    <property type="entry name" value="GST_NTER"/>
    <property type="match status" value="1"/>
</dbReference>
<dbReference type="InterPro" id="IPR004045">
    <property type="entry name" value="Glutathione_S-Trfase_N"/>
</dbReference>
<evidence type="ECO:0000313" key="4">
    <source>
        <dbReference type="Proteomes" id="UP000241890"/>
    </source>
</evidence>
<dbReference type="InterPro" id="IPR004046">
    <property type="entry name" value="GST_C"/>
</dbReference>
<dbReference type="GO" id="GO:0004364">
    <property type="term" value="F:glutathione transferase activity"/>
    <property type="evidence" value="ECO:0007669"/>
    <property type="project" value="TreeGrafter"/>
</dbReference>
<dbReference type="PANTHER" id="PTHR11571">
    <property type="entry name" value="GLUTATHIONE S-TRANSFERASE"/>
    <property type="match status" value="1"/>
</dbReference>
<dbReference type="InterPro" id="IPR010987">
    <property type="entry name" value="Glutathione-S-Trfase_C-like"/>
</dbReference>
<accession>A0A2R5GIW9</accession>
<dbReference type="OrthoDB" id="420389at2759"/>
<proteinExistence type="predicted"/>
<dbReference type="InterPro" id="IPR050213">
    <property type="entry name" value="GST_superfamily"/>
</dbReference>
<dbReference type="CDD" id="cd03039">
    <property type="entry name" value="GST_N_Sigma_like"/>
    <property type="match status" value="1"/>
</dbReference>
<evidence type="ECO:0000313" key="3">
    <source>
        <dbReference type="EMBL" id="GBG30259.1"/>
    </source>
</evidence>
<keyword evidence="4" id="KW-1185">Reference proteome</keyword>
<dbReference type="CDD" id="cd00299">
    <property type="entry name" value="GST_C_family"/>
    <property type="match status" value="1"/>
</dbReference>
<dbReference type="GO" id="GO:0006749">
    <property type="term" value="P:glutathione metabolic process"/>
    <property type="evidence" value="ECO:0007669"/>
    <property type="project" value="TreeGrafter"/>
</dbReference>
<dbReference type="InterPro" id="IPR036249">
    <property type="entry name" value="Thioredoxin-like_sf"/>
</dbReference>
<dbReference type="Pfam" id="PF14497">
    <property type="entry name" value="GST_C_3"/>
    <property type="match status" value="1"/>
</dbReference>
<protein>
    <submittedName>
        <fullName evidence="3">Glutathione S-transferase</fullName>
    </submittedName>
</protein>
<dbReference type="InterPro" id="IPR036282">
    <property type="entry name" value="Glutathione-S-Trfase_C_sf"/>
</dbReference>
<dbReference type="AlphaFoldDB" id="A0A2R5GIW9"/>
<reference evidence="3 4" key="1">
    <citation type="submission" date="2017-12" db="EMBL/GenBank/DDBJ databases">
        <title>Sequencing, de novo assembly and annotation of complete genome of a new Thraustochytrid species, strain FCC1311.</title>
        <authorList>
            <person name="Sedici K."/>
            <person name="Godart F."/>
            <person name="Aiese Cigliano R."/>
            <person name="Sanseverino W."/>
            <person name="Barakat M."/>
            <person name="Ortet P."/>
            <person name="Marechal E."/>
            <person name="Cagnac O."/>
            <person name="Amato A."/>
        </authorList>
    </citation>
    <scope>NUCLEOTIDE SEQUENCE [LARGE SCALE GENOMIC DNA]</scope>
</reference>